<proteinExistence type="predicted"/>
<evidence type="ECO:0000313" key="1">
    <source>
        <dbReference type="EMBL" id="KAJ3524282.1"/>
    </source>
</evidence>
<comment type="caution">
    <text evidence="1">The sequence shown here is derived from an EMBL/GenBank/DDBJ whole genome shotgun (WGS) entry which is preliminary data.</text>
</comment>
<evidence type="ECO:0000313" key="2">
    <source>
        <dbReference type="Proteomes" id="UP001148662"/>
    </source>
</evidence>
<name>A0ACC1RPV9_9APHY</name>
<accession>A0ACC1RPV9</accession>
<organism evidence="1 2">
    <name type="scientific">Phlebia brevispora</name>
    <dbReference type="NCBI Taxonomy" id="194682"/>
    <lineage>
        <taxon>Eukaryota</taxon>
        <taxon>Fungi</taxon>
        <taxon>Dikarya</taxon>
        <taxon>Basidiomycota</taxon>
        <taxon>Agaricomycotina</taxon>
        <taxon>Agaricomycetes</taxon>
        <taxon>Polyporales</taxon>
        <taxon>Meruliaceae</taxon>
        <taxon>Phlebia</taxon>
    </lineage>
</organism>
<reference evidence="1" key="1">
    <citation type="submission" date="2022-07" db="EMBL/GenBank/DDBJ databases">
        <title>Genome Sequence of Phlebia brevispora.</title>
        <authorList>
            <person name="Buettner E."/>
        </authorList>
    </citation>
    <scope>NUCLEOTIDE SEQUENCE</scope>
    <source>
        <strain evidence="1">MPL23</strain>
    </source>
</reference>
<dbReference type="EMBL" id="JANHOG010002355">
    <property type="protein sequence ID" value="KAJ3524282.1"/>
    <property type="molecule type" value="Genomic_DNA"/>
</dbReference>
<protein>
    <submittedName>
        <fullName evidence="1">Uncharacterized protein</fullName>
    </submittedName>
</protein>
<sequence>MDLVERLKAEPAFAFEESYIFSPGFEHFRLQALSPPPDDPGFSLEVETTDLSSTYEHITSVVRTSDAPLPFPQNIVQNSHNFRLGDRKTWLHWAIRDADVPLVYELIRMGIDIDCKDSDGVTPLFFTLFALCSVRMTYAGLTDPTRFPPDCRAALHPELERDARLDGACQCFRFRVYTARSGRRF</sequence>
<gene>
    <name evidence="1" type="ORF">NM688_g8589</name>
</gene>
<keyword evidence="2" id="KW-1185">Reference proteome</keyword>
<dbReference type="Proteomes" id="UP001148662">
    <property type="component" value="Unassembled WGS sequence"/>
</dbReference>